<organism evidence="2 3">
    <name type="scientific">Bombilactobacillus apium</name>
    <dbReference type="NCBI Taxonomy" id="2675299"/>
    <lineage>
        <taxon>Bacteria</taxon>
        <taxon>Bacillati</taxon>
        <taxon>Bacillota</taxon>
        <taxon>Bacilli</taxon>
        <taxon>Lactobacillales</taxon>
        <taxon>Lactobacillaceae</taxon>
        <taxon>Bombilactobacillus</taxon>
    </lineage>
</organism>
<proteinExistence type="predicted"/>
<dbReference type="EMBL" id="JABZEC010000005">
    <property type="protein sequence ID" value="NVY96767.1"/>
    <property type="molecule type" value="Genomic_DNA"/>
</dbReference>
<keyword evidence="3" id="KW-1185">Reference proteome</keyword>
<accession>A0A850R7E7</accession>
<dbReference type="AlphaFoldDB" id="A0A850R7E7"/>
<name>A0A850R7E7_9LACO</name>
<reference evidence="2 3" key="1">
    <citation type="submission" date="2020-06" db="EMBL/GenBank/DDBJ databases">
        <authorList>
            <person name="Kang J."/>
        </authorList>
    </citation>
    <scope>NUCLEOTIDE SEQUENCE [LARGE SCALE GENOMIC DNA]</scope>
    <source>
        <strain evidence="2 3">DCY120</strain>
    </source>
</reference>
<dbReference type="Pfam" id="PF01610">
    <property type="entry name" value="DDE_Tnp_ISL3"/>
    <property type="match status" value="1"/>
</dbReference>
<evidence type="ECO:0000259" key="1">
    <source>
        <dbReference type="Pfam" id="PF01610"/>
    </source>
</evidence>
<gene>
    <name evidence="2" type="ORF">HU830_06310</name>
</gene>
<protein>
    <submittedName>
        <fullName evidence="2">Transposase</fullName>
    </submittedName>
</protein>
<evidence type="ECO:0000313" key="3">
    <source>
        <dbReference type="Proteomes" id="UP000563523"/>
    </source>
</evidence>
<sequence>MVPNNPIDQVILTLKHNLQGVKNARRYRYSNGPLEGVIRKIKVLKRSCYIFHRLDHLFIRIKLIQA</sequence>
<dbReference type="RefSeq" id="WP_176943013.1">
    <property type="nucleotide sequence ID" value="NZ_JABZEC010000005.1"/>
</dbReference>
<evidence type="ECO:0000313" key="2">
    <source>
        <dbReference type="EMBL" id="NVY96767.1"/>
    </source>
</evidence>
<feature type="domain" description="Transposase IS204/IS1001/IS1096/IS1165 DDE" evidence="1">
    <location>
        <begin position="5"/>
        <end position="61"/>
    </location>
</feature>
<dbReference type="InterPro" id="IPR002560">
    <property type="entry name" value="Transposase_DDE"/>
</dbReference>
<dbReference type="Proteomes" id="UP000563523">
    <property type="component" value="Unassembled WGS sequence"/>
</dbReference>
<comment type="caution">
    <text evidence="2">The sequence shown here is derived from an EMBL/GenBank/DDBJ whole genome shotgun (WGS) entry which is preliminary data.</text>
</comment>